<evidence type="ECO:0000313" key="1">
    <source>
        <dbReference type="EMBL" id="MBZ0157594.1"/>
    </source>
</evidence>
<dbReference type="AlphaFoldDB" id="A0A953M126"/>
<sequence length="89" mass="9991">MPQNWNAQFFASTTSGTRRARGWGTPGRTYTIVSILDHSQLSTTRRYVKHNAESLRKGLNVLDKKTETPELHVLFTVEDSGEVREGVTG</sequence>
<protein>
    <submittedName>
        <fullName evidence="1">Uncharacterized protein</fullName>
    </submittedName>
</protein>
<dbReference type="Proteomes" id="UP000705867">
    <property type="component" value="Unassembled WGS sequence"/>
</dbReference>
<comment type="caution">
    <text evidence="1">The sequence shown here is derived from an EMBL/GenBank/DDBJ whole genome shotgun (WGS) entry which is preliminary data.</text>
</comment>
<organism evidence="1 2">
    <name type="scientific">Candidatus Nitrobium versatile</name>
    <dbReference type="NCBI Taxonomy" id="2884831"/>
    <lineage>
        <taxon>Bacteria</taxon>
        <taxon>Pseudomonadati</taxon>
        <taxon>Nitrospirota</taxon>
        <taxon>Nitrospiria</taxon>
        <taxon>Nitrospirales</taxon>
        <taxon>Nitrospiraceae</taxon>
        <taxon>Candidatus Nitrobium</taxon>
    </lineage>
</organism>
<proteinExistence type="predicted"/>
<reference evidence="1" key="1">
    <citation type="journal article" date="2021" name="bioRxiv">
        <title>Unraveling nitrogen, sulfur and carbon metabolic pathways and microbial community transcriptional responses to substrate deprivation and toxicity stresses in a bioreactor mimicking anoxic brackish coastal sediment conditions.</title>
        <authorList>
            <person name="Martins P.D."/>
            <person name="Echeveste M.J."/>
            <person name="Arshad A."/>
            <person name="Kurth J."/>
            <person name="Ouboter H."/>
            <person name="Jetten M.S.M."/>
            <person name="Welte C.U."/>
        </authorList>
    </citation>
    <scope>NUCLEOTIDE SEQUENCE</scope>
    <source>
        <strain evidence="1">MAG_39</strain>
    </source>
</reference>
<dbReference type="EMBL" id="JAIOIV010000121">
    <property type="protein sequence ID" value="MBZ0157594.1"/>
    <property type="molecule type" value="Genomic_DNA"/>
</dbReference>
<reference evidence="1" key="2">
    <citation type="submission" date="2021-08" db="EMBL/GenBank/DDBJ databases">
        <authorList>
            <person name="Dalcin Martins P."/>
        </authorList>
    </citation>
    <scope>NUCLEOTIDE SEQUENCE</scope>
    <source>
        <strain evidence="1">MAG_39</strain>
    </source>
</reference>
<gene>
    <name evidence="1" type="ORF">K8I29_15450</name>
</gene>
<accession>A0A953M126</accession>
<name>A0A953M126_9BACT</name>
<evidence type="ECO:0000313" key="2">
    <source>
        <dbReference type="Proteomes" id="UP000705867"/>
    </source>
</evidence>